<feature type="compositionally biased region" description="Polar residues" evidence="1">
    <location>
        <begin position="1"/>
        <end position="12"/>
    </location>
</feature>
<reference evidence="2" key="1">
    <citation type="journal article" date="2015" name="Nature">
        <title>Complex archaea that bridge the gap between prokaryotes and eukaryotes.</title>
        <authorList>
            <person name="Spang A."/>
            <person name="Saw J.H."/>
            <person name="Jorgensen S.L."/>
            <person name="Zaremba-Niedzwiedzka K."/>
            <person name="Martijn J."/>
            <person name="Lind A.E."/>
            <person name="van Eijk R."/>
            <person name="Schleper C."/>
            <person name="Guy L."/>
            <person name="Ettema T.J."/>
        </authorList>
    </citation>
    <scope>NUCLEOTIDE SEQUENCE</scope>
</reference>
<name>A0A0F9V6P9_9ZZZZ</name>
<evidence type="ECO:0000256" key="1">
    <source>
        <dbReference type="SAM" id="MobiDB-lite"/>
    </source>
</evidence>
<comment type="caution">
    <text evidence="2">The sequence shown here is derived from an EMBL/GenBank/DDBJ whole genome shotgun (WGS) entry which is preliminary data.</text>
</comment>
<accession>A0A0F9V6P9</accession>
<feature type="region of interest" description="Disordered" evidence="1">
    <location>
        <begin position="1"/>
        <end position="32"/>
    </location>
</feature>
<proteinExistence type="predicted"/>
<gene>
    <name evidence="2" type="ORF">LCGC14_0443870</name>
</gene>
<dbReference type="AlphaFoldDB" id="A0A0F9V6P9"/>
<organism evidence="2">
    <name type="scientific">marine sediment metagenome</name>
    <dbReference type="NCBI Taxonomy" id="412755"/>
    <lineage>
        <taxon>unclassified sequences</taxon>
        <taxon>metagenomes</taxon>
        <taxon>ecological metagenomes</taxon>
    </lineage>
</organism>
<evidence type="ECO:0000313" key="2">
    <source>
        <dbReference type="EMBL" id="KKN69211.1"/>
    </source>
</evidence>
<dbReference type="EMBL" id="LAZR01000431">
    <property type="protein sequence ID" value="KKN69211.1"/>
    <property type="molecule type" value="Genomic_DNA"/>
</dbReference>
<sequence length="662" mass="70533">MPEDQQPVQTVPSLVDGPRAAEDPQQSADPTEAELRAALGGGDGTTLADLGVAVGGSSQPAPGPDAVVFRKPTTADVLRIVAALDPAETKAVGAKHGDGDFMPFPVTSVGPFGGAESFADYDAWKQAVEVQGEVDTLTFAFDGLISNIRNDPELTLAQKATNIALVAGELGRRVEAQNSSHLDEDEKALDEPSSATFWFQAENFSFTYVDDQKDFAQKVATKRDRGVELKASDFADVPDATKPGGWKLPLVTGRSGNFDLARIGDAITALQPTGFRGNPVQLGSPKGRVKSRIRSAISRASGPADRKKALLERLGKAKDAGDPGSLVVFKDRDGRQRWLTIHSNEYVDREGEAFHKEAHDEFVRWVDTDKAERMPELRVFHVPGSGLGRADIVDHTSEGFMIASGTFYPQMEYVAKGLAERDDLGVSHGFWFDPAAFHGGVYHRYRSFEVSVLPRDRAANEATGFIAGKEVPMLNEDKKAELVAVGGAAWADAVESGLSELAKEADEKGLQYKEIETRVLAALTPAKEKAEGDPAGGPTPDPTTVRVGLDAVIAPIAQGMAAIADTVKTIGADVKAQGEQIAALKEGDDEKIADAFRPRFDPTKGAPASEDPNNEPSAEVKATVEKSLEGDVPDYLKPYVNNDGSLAGLNANVTPVPEGMPA</sequence>
<protein>
    <submittedName>
        <fullName evidence="2">Uncharacterized protein</fullName>
    </submittedName>
</protein>
<feature type="region of interest" description="Disordered" evidence="1">
    <location>
        <begin position="598"/>
        <end position="622"/>
    </location>
</feature>